<dbReference type="InterPro" id="IPR011006">
    <property type="entry name" value="CheY-like_superfamily"/>
</dbReference>
<feature type="domain" description="OmpR/PhoB-type" evidence="9">
    <location>
        <begin position="133"/>
        <end position="240"/>
    </location>
</feature>
<dbReference type="CDD" id="cd00383">
    <property type="entry name" value="trans_reg_C"/>
    <property type="match status" value="1"/>
</dbReference>
<evidence type="ECO:0000313" key="10">
    <source>
        <dbReference type="EMBL" id="MFD2840707.1"/>
    </source>
</evidence>
<dbReference type="InterPro" id="IPR016032">
    <property type="entry name" value="Sig_transdc_resp-reg_C-effctor"/>
</dbReference>
<dbReference type="SMART" id="SM00862">
    <property type="entry name" value="Trans_reg_C"/>
    <property type="match status" value="1"/>
</dbReference>
<evidence type="ECO:0000256" key="4">
    <source>
        <dbReference type="ARBA" id="ARBA00023125"/>
    </source>
</evidence>
<dbReference type="PROSITE" id="PS51755">
    <property type="entry name" value="OMPR_PHOB"/>
    <property type="match status" value="1"/>
</dbReference>
<dbReference type="InterPro" id="IPR001789">
    <property type="entry name" value="Sig_transdc_resp-reg_receiver"/>
</dbReference>
<evidence type="ECO:0000313" key="11">
    <source>
        <dbReference type="Proteomes" id="UP001597391"/>
    </source>
</evidence>
<evidence type="ECO:0000256" key="3">
    <source>
        <dbReference type="ARBA" id="ARBA00023015"/>
    </source>
</evidence>
<dbReference type="PANTHER" id="PTHR48111">
    <property type="entry name" value="REGULATOR OF RPOS"/>
    <property type="match status" value="1"/>
</dbReference>
<evidence type="ECO:0000256" key="6">
    <source>
        <dbReference type="PROSITE-ProRule" id="PRU00169"/>
    </source>
</evidence>
<dbReference type="InterPro" id="IPR001867">
    <property type="entry name" value="OmpR/PhoB-type_DNA-bd"/>
</dbReference>
<keyword evidence="3" id="KW-0805">Transcription regulation</keyword>
<dbReference type="PROSITE" id="PS50110">
    <property type="entry name" value="RESPONSE_REGULATORY"/>
    <property type="match status" value="1"/>
</dbReference>
<protein>
    <submittedName>
        <fullName evidence="10">Response regulator transcription factor</fullName>
    </submittedName>
</protein>
<dbReference type="EMBL" id="JBHUOP010000003">
    <property type="protein sequence ID" value="MFD2840707.1"/>
    <property type="molecule type" value="Genomic_DNA"/>
</dbReference>
<proteinExistence type="predicted"/>
<keyword evidence="1 6" id="KW-0597">Phosphoprotein</keyword>
<keyword evidence="2" id="KW-0902">Two-component regulatory system</keyword>
<dbReference type="Gene3D" id="3.40.50.2300">
    <property type="match status" value="1"/>
</dbReference>
<sequence>MALNDTRRVLVVEDERIISDAVTYALRREGYETRAVFDGAQTETQIRAFQPDVIVLDVMLPGMDGYTILRGLPLERHYGVILVTARDDITDKILGLELGADDYLTKPFDMRELLARVRSLYRRLATAPVPVEEPEIIWGNIVLNQVQREARVSDEIVTLTPKEFDLAVMLLSNPGRVYTREQLLESVWGFDYLGATRTVDIHIQRLRKKFAAAHGEVNETESAVTEVFHTVHGVGYKARRAYP</sequence>
<keyword evidence="5" id="KW-0804">Transcription</keyword>
<dbReference type="SMART" id="SM00448">
    <property type="entry name" value="REC"/>
    <property type="match status" value="1"/>
</dbReference>
<keyword evidence="4 7" id="KW-0238">DNA-binding</keyword>
<evidence type="ECO:0000259" key="8">
    <source>
        <dbReference type="PROSITE" id="PS50110"/>
    </source>
</evidence>
<dbReference type="InterPro" id="IPR036388">
    <property type="entry name" value="WH-like_DNA-bd_sf"/>
</dbReference>
<name>A0ABW5XFS3_9MICO</name>
<feature type="DNA-binding region" description="OmpR/PhoB-type" evidence="7">
    <location>
        <begin position="133"/>
        <end position="240"/>
    </location>
</feature>
<dbReference type="InterPro" id="IPR039420">
    <property type="entry name" value="WalR-like"/>
</dbReference>
<evidence type="ECO:0000256" key="1">
    <source>
        <dbReference type="ARBA" id="ARBA00022553"/>
    </source>
</evidence>
<feature type="modified residue" description="4-aspartylphosphate" evidence="6">
    <location>
        <position position="57"/>
    </location>
</feature>
<evidence type="ECO:0000259" key="9">
    <source>
        <dbReference type="PROSITE" id="PS51755"/>
    </source>
</evidence>
<reference evidence="11" key="1">
    <citation type="journal article" date="2019" name="Int. J. Syst. Evol. Microbiol.">
        <title>The Global Catalogue of Microorganisms (GCM) 10K type strain sequencing project: providing services to taxonomists for standard genome sequencing and annotation.</title>
        <authorList>
            <consortium name="The Broad Institute Genomics Platform"/>
            <consortium name="The Broad Institute Genome Sequencing Center for Infectious Disease"/>
            <person name="Wu L."/>
            <person name="Ma J."/>
        </authorList>
    </citation>
    <scope>NUCLEOTIDE SEQUENCE [LARGE SCALE GENOMIC DNA]</scope>
    <source>
        <strain evidence="11">KCTC 33576</strain>
    </source>
</reference>
<dbReference type="Pfam" id="PF00486">
    <property type="entry name" value="Trans_reg_C"/>
    <property type="match status" value="1"/>
</dbReference>
<feature type="domain" description="Response regulatory" evidence="8">
    <location>
        <begin position="8"/>
        <end position="121"/>
    </location>
</feature>
<comment type="caution">
    <text evidence="10">The sequence shown here is derived from an EMBL/GenBank/DDBJ whole genome shotgun (WGS) entry which is preliminary data.</text>
</comment>
<dbReference type="RefSeq" id="WP_377466583.1">
    <property type="nucleotide sequence ID" value="NZ_JBHUOP010000003.1"/>
</dbReference>
<evidence type="ECO:0000256" key="7">
    <source>
        <dbReference type="PROSITE-ProRule" id="PRU01091"/>
    </source>
</evidence>
<evidence type="ECO:0000256" key="5">
    <source>
        <dbReference type="ARBA" id="ARBA00023163"/>
    </source>
</evidence>
<accession>A0ABW5XFS3</accession>
<evidence type="ECO:0000256" key="2">
    <source>
        <dbReference type="ARBA" id="ARBA00023012"/>
    </source>
</evidence>
<dbReference type="Pfam" id="PF00072">
    <property type="entry name" value="Response_reg"/>
    <property type="match status" value="1"/>
</dbReference>
<dbReference type="SUPFAM" id="SSF46894">
    <property type="entry name" value="C-terminal effector domain of the bipartite response regulators"/>
    <property type="match status" value="1"/>
</dbReference>
<gene>
    <name evidence="10" type="ORF">ACFSYH_09000</name>
</gene>
<organism evidence="10 11">
    <name type="scientific">Populibacterium corticicola</name>
    <dbReference type="NCBI Taxonomy" id="1812826"/>
    <lineage>
        <taxon>Bacteria</taxon>
        <taxon>Bacillati</taxon>
        <taxon>Actinomycetota</taxon>
        <taxon>Actinomycetes</taxon>
        <taxon>Micrococcales</taxon>
        <taxon>Jonesiaceae</taxon>
        <taxon>Populibacterium</taxon>
    </lineage>
</organism>
<dbReference type="Proteomes" id="UP001597391">
    <property type="component" value="Unassembled WGS sequence"/>
</dbReference>
<dbReference type="Gene3D" id="1.10.10.10">
    <property type="entry name" value="Winged helix-like DNA-binding domain superfamily/Winged helix DNA-binding domain"/>
    <property type="match status" value="1"/>
</dbReference>
<dbReference type="SUPFAM" id="SSF52172">
    <property type="entry name" value="CheY-like"/>
    <property type="match status" value="1"/>
</dbReference>
<dbReference type="Gene3D" id="6.10.250.690">
    <property type="match status" value="1"/>
</dbReference>
<keyword evidence="11" id="KW-1185">Reference proteome</keyword>
<dbReference type="PANTHER" id="PTHR48111:SF1">
    <property type="entry name" value="TWO-COMPONENT RESPONSE REGULATOR ORR33"/>
    <property type="match status" value="1"/>
</dbReference>